<name>A0A2W4VSZ3_9CYAN</name>
<reference evidence="2 3" key="2">
    <citation type="submission" date="2018-06" db="EMBL/GenBank/DDBJ databases">
        <title>Metagenomic assembly of (sub)arctic Cyanobacteria and their associated microbiome from non-axenic cultures.</title>
        <authorList>
            <person name="Baurain D."/>
        </authorList>
    </citation>
    <scope>NUCLEOTIDE SEQUENCE [LARGE SCALE GENOMIC DNA]</scope>
    <source>
        <strain evidence="2">ULC066bin1</strain>
    </source>
</reference>
<protein>
    <submittedName>
        <fullName evidence="2">Uncharacterized protein</fullName>
    </submittedName>
</protein>
<evidence type="ECO:0000313" key="2">
    <source>
        <dbReference type="EMBL" id="PZO35582.1"/>
    </source>
</evidence>
<feature type="transmembrane region" description="Helical" evidence="1">
    <location>
        <begin position="43"/>
        <end position="61"/>
    </location>
</feature>
<proteinExistence type="predicted"/>
<sequence>LKPKEGLRREAPQSFFGFLFCPNMTGSYISKPINKAKIAVKSLPCDIFYFVLGIMAVAGIYKDVKILKLSGVEPSTAPLNILELFF</sequence>
<gene>
    <name evidence="2" type="ORF">DCF19_23605</name>
</gene>
<evidence type="ECO:0000256" key="1">
    <source>
        <dbReference type="SAM" id="Phobius"/>
    </source>
</evidence>
<dbReference type="AlphaFoldDB" id="A0A2W4VSZ3"/>
<evidence type="ECO:0000313" key="3">
    <source>
        <dbReference type="Proteomes" id="UP000249467"/>
    </source>
</evidence>
<accession>A0A2W4VSZ3</accession>
<keyword evidence="1" id="KW-0812">Transmembrane</keyword>
<keyword evidence="1" id="KW-0472">Membrane</keyword>
<keyword evidence="1" id="KW-1133">Transmembrane helix</keyword>
<comment type="caution">
    <text evidence="2">The sequence shown here is derived from an EMBL/GenBank/DDBJ whole genome shotgun (WGS) entry which is preliminary data.</text>
</comment>
<dbReference type="EMBL" id="QBML01000055">
    <property type="protein sequence ID" value="PZO35582.1"/>
    <property type="molecule type" value="Genomic_DNA"/>
</dbReference>
<dbReference type="Proteomes" id="UP000249467">
    <property type="component" value="Unassembled WGS sequence"/>
</dbReference>
<feature type="non-terminal residue" evidence="2">
    <location>
        <position position="1"/>
    </location>
</feature>
<organism evidence="2 3">
    <name type="scientific">Pseudanabaena frigida</name>
    <dbReference type="NCBI Taxonomy" id="945775"/>
    <lineage>
        <taxon>Bacteria</taxon>
        <taxon>Bacillati</taxon>
        <taxon>Cyanobacteriota</taxon>
        <taxon>Cyanophyceae</taxon>
        <taxon>Pseudanabaenales</taxon>
        <taxon>Pseudanabaenaceae</taxon>
        <taxon>Pseudanabaena</taxon>
    </lineage>
</organism>
<reference evidence="2 3" key="1">
    <citation type="submission" date="2018-04" db="EMBL/GenBank/DDBJ databases">
        <authorList>
            <person name="Go L.Y."/>
            <person name="Mitchell J.A."/>
        </authorList>
    </citation>
    <scope>NUCLEOTIDE SEQUENCE [LARGE SCALE GENOMIC DNA]</scope>
    <source>
        <strain evidence="2">ULC066bin1</strain>
    </source>
</reference>